<dbReference type="EnsemblMetazoa" id="SSS_5588s_mrna">
    <property type="protein sequence ID" value="KAF7489765.1"/>
    <property type="gene ID" value="SSS_5588"/>
</dbReference>
<evidence type="ECO:0000313" key="5">
    <source>
        <dbReference type="EnsemblMetazoa" id="KAF7489765.1"/>
    </source>
</evidence>
<keyword evidence="1" id="KW-0862">Zinc</keyword>
<dbReference type="Proteomes" id="UP000070412">
    <property type="component" value="Unassembled WGS sequence"/>
</dbReference>
<feature type="region of interest" description="Disordered" evidence="2">
    <location>
        <begin position="153"/>
        <end position="229"/>
    </location>
</feature>
<dbReference type="PROSITE" id="PS50157">
    <property type="entry name" value="ZINC_FINGER_C2H2_2"/>
    <property type="match status" value="1"/>
</dbReference>
<keyword evidence="6" id="KW-1185">Reference proteome</keyword>
<dbReference type="AlphaFoldDB" id="A0A834VBR5"/>
<dbReference type="EMBL" id="WVUK01000064">
    <property type="protein sequence ID" value="KAF7489765.1"/>
    <property type="molecule type" value="Genomic_DNA"/>
</dbReference>
<dbReference type="GO" id="GO:0008270">
    <property type="term" value="F:zinc ion binding"/>
    <property type="evidence" value="ECO:0007669"/>
    <property type="project" value="UniProtKB-KW"/>
</dbReference>
<reference evidence="5" key="3">
    <citation type="submission" date="2022-06" db="UniProtKB">
        <authorList>
            <consortium name="EnsemblMetazoa"/>
        </authorList>
    </citation>
    <scope>IDENTIFICATION</scope>
</reference>
<evidence type="ECO:0000259" key="3">
    <source>
        <dbReference type="PROSITE" id="PS50157"/>
    </source>
</evidence>
<protein>
    <submittedName>
        <fullName evidence="4">Putative zinc finger protein</fullName>
    </submittedName>
</protein>
<evidence type="ECO:0000256" key="1">
    <source>
        <dbReference type="PROSITE-ProRule" id="PRU00042"/>
    </source>
</evidence>
<feature type="compositionally biased region" description="Polar residues" evidence="2">
    <location>
        <begin position="197"/>
        <end position="208"/>
    </location>
</feature>
<dbReference type="InterPro" id="IPR013087">
    <property type="entry name" value="Znf_C2H2_type"/>
</dbReference>
<evidence type="ECO:0000256" key="2">
    <source>
        <dbReference type="SAM" id="MobiDB-lite"/>
    </source>
</evidence>
<gene>
    <name evidence="4" type="ORF">SSS_5588</name>
</gene>
<sequence length="578" mass="67036">MVKKRSSVLNKTTPTATNTTMQADEIKSSGEKTLEDNLNLFDHSIIREPINLGIKNVAQIVHCITGGSREIKDLILNECNVIYECRVCSSLFRSLANFLAHKRFYCKKHCCETMVLFDRKWLDEIRMKKSASSTPEEKAKSIPEQISECFKQDLNERPVNDDDKRAEFCSERNDSLRPVEPNRKKSGDDHIDIAEDISNSEQPDSNQVPLDYEPFNHHSSDHGESNSRITKDDEKMMKKMNNPSDIYIMKQTRINDKSKKRDRTSIYDDFSISDNFDDKSRKNSSIADHCIESMAIIDLSPKPNRRYETRCSVRKKCFYDCNSENCFFSEHYLKKKNETVLQHKKASVKSIHEPVNEIDIEKIDVFDDKINSRINIEISNVNKLHKKKKNKIKRNRSRKLDKISKKEFKFNLDGKLVRIDDENSTNSLFSPSLSSSSQIFSAGENQSNRIPDKIERDHTKIKTDNRKDNFSRSGHQMNDQKLKIIEKFVNNSDSGTYSDTDVIKYNLNHRNRRSDFEEKDLVPESSMIASHPSPLIAKIPFNRFHSISDKNLNESRLKLHLRTTGSKECYEIVDNLLN</sequence>
<reference evidence="4" key="2">
    <citation type="submission" date="2020-01" db="EMBL/GenBank/DDBJ databases">
        <authorList>
            <person name="Korhonen P.K.K."/>
            <person name="Guangxu M.G."/>
            <person name="Wang T.W."/>
            <person name="Stroehlein A.J.S."/>
            <person name="Young N.D."/>
            <person name="Ang C.-S.A."/>
            <person name="Fernando D.W.F."/>
            <person name="Lu H.L."/>
            <person name="Taylor S.T."/>
            <person name="Ehtesham M.E.M."/>
            <person name="Najaraj S.H.N."/>
            <person name="Harsha G.H.G."/>
            <person name="Madugundu A.M."/>
            <person name="Renuse S.R."/>
            <person name="Holt D.H."/>
            <person name="Pandey A.P."/>
            <person name="Papenfuss A.P."/>
            <person name="Gasser R.B.G."/>
            <person name="Fischer K.F."/>
        </authorList>
    </citation>
    <scope>NUCLEOTIDE SEQUENCE</scope>
    <source>
        <strain evidence="4">SSS_KF_BRIS2020</strain>
    </source>
</reference>
<feature type="compositionally biased region" description="Basic and acidic residues" evidence="2">
    <location>
        <begin position="214"/>
        <end position="229"/>
    </location>
</feature>
<accession>A0A834VBR5</accession>
<reference evidence="6" key="1">
    <citation type="journal article" date="2020" name="PLoS Negl. Trop. Dis.">
        <title>High-quality nuclear genome for Sarcoptes scabiei-A critical resource for a neglected parasite.</title>
        <authorList>
            <person name="Korhonen P.K."/>
            <person name="Gasser R.B."/>
            <person name="Ma G."/>
            <person name="Wang T."/>
            <person name="Stroehlein A.J."/>
            <person name="Young N.D."/>
            <person name="Ang C.S."/>
            <person name="Fernando D.D."/>
            <person name="Lu H.C."/>
            <person name="Taylor S."/>
            <person name="Reynolds S.L."/>
            <person name="Mofiz E."/>
            <person name="Najaraj S.H."/>
            <person name="Gowda H."/>
            <person name="Madugundu A."/>
            <person name="Renuse S."/>
            <person name="Holt D."/>
            <person name="Pandey A."/>
            <person name="Papenfuss A.T."/>
            <person name="Fischer K."/>
        </authorList>
    </citation>
    <scope>NUCLEOTIDE SEQUENCE [LARGE SCALE GENOMIC DNA]</scope>
</reference>
<feature type="domain" description="C2H2-type" evidence="3">
    <location>
        <begin position="83"/>
        <end position="114"/>
    </location>
</feature>
<dbReference type="InterPro" id="IPR039149">
    <property type="entry name" value="ZNF800"/>
</dbReference>
<evidence type="ECO:0000313" key="6">
    <source>
        <dbReference type="Proteomes" id="UP000070412"/>
    </source>
</evidence>
<keyword evidence="1" id="KW-0863">Zinc-finger</keyword>
<dbReference type="PANTHER" id="PTHR21020">
    <property type="entry name" value="ZINC FINGER PROTEIN 800"/>
    <property type="match status" value="1"/>
</dbReference>
<proteinExistence type="predicted"/>
<name>A0A834VBR5_SARSC</name>
<dbReference type="PANTHER" id="PTHR21020:SF0">
    <property type="entry name" value="ZINC FINGER PROTEIN 800"/>
    <property type="match status" value="1"/>
</dbReference>
<organism evidence="4">
    <name type="scientific">Sarcoptes scabiei</name>
    <name type="common">Itch mite</name>
    <name type="synonym">Acarus scabiei</name>
    <dbReference type="NCBI Taxonomy" id="52283"/>
    <lineage>
        <taxon>Eukaryota</taxon>
        <taxon>Metazoa</taxon>
        <taxon>Ecdysozoa</taxon>
        <taxon>Arthropoda</taxon>
        <taxon>Chelicerata</taxon>
        <taxon>Arachnida</taxon>
        <taxon>Acari</taxon>
        <taxon>Acariformes</taxon>
        <taxon>Sarcoptiformes</taxon>
        <taxon>Astigmata</taxon>
        <taxon>Psoroptidia</taxon>
        <taxon>Sarcoptoidea</taxon>
        <taxon>Sarcoptidae</taxon>
        <taxon>Sarcoptinae</taxon>
        <taxon>Sarcoptes</taxon>
    </lineage>
</organism>
<evidence type="ECO:0000313" key="4">
    <source>
        <dbReference type="EMBL" id="KAF7489765.1"/>
    </source>
</evidence>
<keyword evidence="1" id="KW-0479">Metal-binding</keyword>
<feature type="compositionally biased region" description="Basic and acidic residues" evidence="2">
    <location>
        <begin position="153"/>
        <end position="193"/>
    </location>
</feature>
<dbReference type="OrthoDB" id="10066279at2759"/>